<name>A0A8B7NS09_HYAAZ</name>
<dbReference type="RefSeq" id="XP_018016502.1">
    <property type="nucleotide sequence ID" value="XM_018161013.1"/>
</dbReference>
<dbReference type="KEGG" id="hazt:108673219"/>
<gene>
    <name evidence="2 3 4" type="primary">LOC108673219</name>
</gene>
<accession>A0A8B7NS09</accession>
<evidence type="ECO:0000313" key="2">
    <source>
        <dbReference type="RefSeq" id="XP_018016502.1"/>
    </source>
</evidence>
<dbReference type="AlphaFoldDB" id="A0A8B7NS09"/>
<proteinExistence type="predicted"/>
<dbReference type="RefSeq" id="XP_018016503.1">
    <property type="nucleotide sequence ID" value="XM_018161014.1"/>
</dbReference>
<dbReference type="GeneID" id="108673219"/>
<protein>
    <submittedName>
        <fullName evidence="2 3">Uncharacterized protein LOC108673219</fullName>
    </submittedName>
</protein>
<reference evidence="2 3" key="1">
    <citation type="submission" date="2025-04" db="UniProtKB">
        <authorList>
            <consortium name="RefSeq"/>
        </authorList>
    </citation>
    <scope>IDENTIFICATION</scope>
    <source>
        <tissue evidence="2 3">Whole organism</tissue>
    </source>
</reference>
<evidence type="ECO:0000313" key="1">
    <source>
        <dbReference type="Proteomes" id="UP000694843"/>
    </source>
</evidence>
<evidence type="ECO:0000313" key="4">
    <source>
        <dbReference type="RefSeq" id="XP_047735702.1"/>
    </source>
</evidence>
<dbReference type="Proteomes" id="UP000694843">
    <property type="component" value="Unplaced"/>
</dbReference>
<keyword evidence="1" id="KW-1185">Reference proteome</keyword>
<evidence type="ECO:0000313" key="3">
    <source>
        <dbReference type="RefSeq" id="XP_018016503.1"/>
    </source>
</evidence>
<dbReference type="RefSeq" id="XP_047735702.1">
    <property type="nucleotide sequence ID" value="XM_047879746.1"/>
</dbReference>
<organism evidence="1 2">
    <name type="scientific">Hyalella azteca</name>
    <name type="common">Amphipod</name>
    <dbReference type="NCBI Taxonomy" id="294128"/>
    <lineage>
        <taxon>Eukaryota</taxon>
        <taxon>Metazoa</taxon>
        <taxon>Ecdysozoa</taxon>
        <taxon>Arthropoda</taxon>
        <taxon>Crustacea</taxon>
        <taxon>Multicrustacea</taxon>
        <taxon>Malacostraca</taxon>
        <taxon>Eumalacostraca</taxon>
        <taxon>Peracarida</taxon>
        <taxon>Amphipoda</taxon>
        <taxon>Senticaudata</taxon>
        <taxon>Talitrida</taxon>
        <taxon>Talitroidea</taxon>
        <taxon>Hyalellidae</taxon>
        <taxon>Hyalella</taxon>
    </lineage>
</organism>
<sequence length="196" mass="22543">MLSDDLVTPRGARKTHGRRKFELRATAQNRRNSPSFRSTSLHLAMPAPAYRDRETSVHPTPDRAVMHRLDELEVNQKFIMESLEEIINTALFNYSHVKELRERRKVYSHDITLPCFAPASNLDELDVLLTTDHIVERLRCEEYDAVGVTLKAMIKTLMTRSLLNQFSFNDAARDDLKSKVALKTTLSVTSYSPHWS</sequence>